<name>A0A0J8DWK3_BETVV</name>
<evidence type="ECO:0000256" key="3">
    <source>
        <dbReference type="ARBA" id="ARBA00022771"/>
    </source>
</evidence>
<keyword evidence="7" id="KW-0804">Transcription</keyword>
<dbReference type="FunFam" id="4.10.1100.10:FF:000001">
    <property type="entry name" value="Squamosa promoter-binding-like protein 14"/>
    <property type="match status" value="1"/>
</dbReference>
<dbReference type="AlphaFoldDB" id="A0A0J8DWK3"/>
<dbReference type="InterPro" id="IPR036893">
    <property type="entry name" value="SBP_sf"/>
</dbReference>
<evidence type="ECO:0000256" key="2">
    <source>
        <dbReference type="ARBA" id="ARBA00022723"/>
    </source>
</evidence>
<evidence type="ECO:0000256" key="4">
    <source>
        <dbReference type="ARBA" id="ARBA00022833"/>
    </source>
</evidence>
<dbReference type="PANTHER" id="PTHR31251:SF226">
    <property type="entry name" value="SQUAMOSA PROMOTER-BINDING-LIKE PROTEIN 6"/>
    <property type="match status" value="1"/>
</dbReference>
<keyword evidence="6" id="KW-0238">DNA-binding</keyword>
<evidence type="ECO:0000256" key="6">
    <source>
        <dbReference type="ARBA" id="ARBA00023125"/>
    </source>
</evidence>
<keyword evidence="4" id="KW-0862">Zinc</keyword>
<dbReference type="OrthoDB" id="514967at2759"/>
<dbReference type="SUPFAM" id="SSF103612">
    <property type="entry name" value="SBT domain"/>
    <property type="match status" value="1"/>
</dbReference>
<sequence length="487" mass="54153">MESWCFDSLEKGFVSNETIPQSDSTIRNRSVLMAWELKPPLSYENSVLISSQESVENSCFPELGIAEMIRKQFHHDSTKNVLNGNAGVGDMISPSLVTSNAISGDEESSSKISSSVMDTNSRESSLIDLKLGGFGNKPNSDSTRAARVLSSAESSTPSKRARVTSLSSQTAYCQVYGCHKDLSSAKDYHRRHKVCDVHSKTSKVIVNNIEQRFCQQCSRFHLLGEFDDGKRSCRKRLAGHNERRRKPQIGFGGRNGRSFQSYTGSNFQGFSQTSKSFICPDILQRGTSHTENYGTNDWVRYVKVENETECTQKPAYNCINGQLHPKSTLPPSIIEKQWSFVDDTNNTKPQSVFGENVNQYTTPEIVSHSLFQTHSSAARNEEYTLLNAASTVQGLPVISESGCALSLLSSQSWNSSAHSSGMPGDHSLIISSSSPCYPMNVKDRLSCENVPTIDLLQLSSQLHRVENRRQSEPHKQETEGFCRLRMT</sequence>
<dbReference type="Pfam" id="PF03110">
    <property type="entry name" value="SBP"/>
    <property type="match status" value="1"/>
</dbReference>
<dbReference type="OMA" id="GTRFRGT"/>
<protein>
    <recommendedName>
        <fullName evidence="11">SBP-type domain-containing protein</fullName>
    </recommendedName>
</protein>
<accession>A0A0J8DWK3</accession>
<dbReference type="EMBL" id="KQ090504">
    <property type="protein sequence ID" value="KMS95240.1"/>
    <property type="molecule type" value="Genomic_DNA"/>
</dbReference>
<evidence type="ECO:0000256" key="10">
    <source>
        <dbReference type="SAM" id="MobiDB-lite"/>
    </source>
</evidence>
<dbReference type="GO" id="GO:0008270">
    <property type="term" value="F:zinc ion binding"/>
    <property type="evidence" value="ECO:0007669"/>
    <property type="project" value="UniProtKB-KW"/>
</dbReference>
<evidence type="ECO:0000313" key="12">
    <source>
        <dbReference type="EMBL" id="KMS95240.1"/>
    </source>
</evidence>
<evidence type="ECO:0000313" key="13">
    <source>
        <dbReference type="Proteomes" id="UP000035740"/>
    </source>
</evidence>
<dbReference type="Proteomes" id="UP000035740">
    <property type="component" value="Unassembled WGS sequence"/>
</dbReference>
<evidence type="ECO:0000256" key="8">
    <source>
        <dbReference type="ARBA" id="ARBA00023242"/>
    </source>
</evidence>
<dbReference type="Gramene" id="KMS95240">
    <property type="protein sequence ID" value="KMS95240"/>
    <property type="gene ID" value="BVRB_010700"/>
</dbReference>
<dbReference type="eggNOG" id="ENOG502RFZW">
    <property type="taxonomic scope" value="Eukaryota"/>
</dbReference>
<evidence type="ECO:0000256" key="9">
    <source>
        <dbReference type="PROSITE-ProRule" id="PRU00470"/>
    </source>
</evidence>
<evidence type="ECO:0000259" key="11">
    <source>
        <dbReference type="PROSITE" id="PS51141"/>
    </source>
</evidence>
<keyword evidence="13" id="KW-1185">Reference proteome</keyword>
<feature type="compositionally biased region" description="Polar residues" evidence="10">
    <location>
        <begin position="151"/>
        <end position="161"/>
    </location>
</feature>
<keyword evidence="2" id="KW-0479">Metal-binding</keyword>
<dbReference type="PANTHER" id="PTHR31251">
    <property type="entry name" value="SQUAMOSA PROMOTER-BINDING-LIKE PROTEIN 4"/>
    <property type="match status" value="1"/>
</dbReference>
<feature type="domain" description="SBP-type" evidence="11">
    <location>
        <begin position="170"/>
        <end position="247"/>
    </location>
</feature>
<dbReference type="Gene3D" id="4.10.1100.10">
    <property type="entry name" value="Transcription factor, SBP-box domain"/>
    <property type="match status" value="1"/>
</dbReference>
<dbReference type="PROSITE" id="PS51141">
    <property type="entry name" value="ZF_SBP"/>
    <property type="match status" value="1"/>
</dbReference>
<dbReference type="InterPro" id="IPR004333">
    <property type="entry name" value="SBP_dom"/>
</dbReference>
<dbReference type="InterPro" id="IPR044817">
    <property type="entry name" value="SBP-like"/>
</dbReference>
<reference evidence="12 13" key="1">
    <citation type="journal article" date="2014" name="Nature">
        <title>The genome of the recently domesticated crop plant sugar beet (Beta vulgaris).</title>
        <authorList>
            <person name="Dohm J.C."/>
            <person name="Minoche A.E."/>
            <person name="Holtgrawe D."/>
            <person name="Capella-Gutierrez S."/>
            <person name="Zakrzewski F."/>
            <person name="Tafer H."/>
            <person name="Rupp O."/>
            <person name="Sorensen T.R."/>
            <person name="Stracke R."/>
            <person name="Reinhardt R."/>
            <person name="Goesmann A."/>
            <person name="Kraft T."/>
            <person name="Schulz B."/>
            <person name="Stadler P.F."/>
            <person name="Schmidt T."/>
            <person name="Gabaldon T."/>
            <person name="Lehrach H."/>
            <person name="Weisshaar B."/>
            <person name="Himmelbauer H."/>
        </authorList>
    </citation>
    <scope>NUCLEOTIDE SEQUENCE [LARGE SCALE GENOMIC DNA]</scope>
    <source>
        <tissue evidence="12">Taproot</tissue>
    </source>
</reference>
<keyword evidence="8" id="KW-0539">Nucleus</keyword>
<evidence type="ECO:0000256" key="7">
    <source>
        <dbReference type="ARBA" id="ARBA00023163"/>
    </source>
</evidence>
<feature type="region of interest" description="Disordered" evidence="10">
    <location>
        <begin position="138"/>
        <end position="161"/>
    </location>
</feature>
<proteinExistence type="predicted"/>
<organism evidence="12 13">
    <name type="scientific">Beta vulgaris subsp. vulgaris</name>
    <name type="common">Beet</name>
    <dbReference type="NCBI Taxonomy" id="3555"/>
    <lineage>
        <taxon>Eukaryota</taxon>
        <taxon>Viridiplantae</taxon>
        <taxon>Streptophyta</taxon>
        <taxon>Embryophyta</taxon>
        <taxon>Tracheophyta</taxon>
        <taxon>Spermatophyta</taxon>
        <taxon>Magnoliopsida</taxon>
        <taxon>eudicotyledons</taxon>
        <taxon>Gunneridae</taxon>
        <taxon>Pentapetalae</taxon>
        <taxon>Caryophyllales</taxon>
        <taxon>Chenopodiaceae</taxon>
        <taxon>Betoideae</taxon>
        <taxon>Beta</taxon>
    </lineage>
</organism>
<keyword evidence="3 9" id="KW-0863">Zinc-finger</keyword>
<dbReference type="GO" id="GO:0005634">
    <property type="term" value="C:nucleus"/>
    <property type="evidence" value="ECO:0007669"/>
    <property type="project" value="UniProtKB-SubCell"/>
</dbReference>
<evidence type="ECO:0000256" key="5">
    <source>
        <dbReference type="ARBA" id="ARBA00023015"/>
    </source>
</evidence>
<keyword evidence="5" id="KW-0805">Transcription regulation</keyword>
<dbReference type="KEGG" id="bvg:104884642"/>
<comment type="subcellular location">
    <subcellularLocation>
        <location evidence="1">Nucleus</location>
    </subcellularLocation>
</comment>
<gene>
    <name evidence="12" type="ORF">BVRB_010700</name>
</gene>
<dbReference type="GO" id="GO:0003677">
    <property type="term" value="F:DNA binding"/>
    <property type="evidence" value="ECO:0007669"/>
    <property type="project" value="UniProtKB-KW"/>
</dbReference>
<evidence type="ECO:0000256" key="1">
    <source>
        <dbReference type="ARBA" id="ARBA00004123"/>
    </source>
</evidence>